<dbReference type="PROSITE" id="PS50943">
    <property type="entry name" value="HTH_CROC1"/>
    <property type="match status" value="1"/>
</dbReference>
<evidence type="ECO:0000313" key="3">
    <source>
        <dbReference type="EMBL" id="SET51411.1"/>
    </source>
</evidence>
<keyword evidence="1" id="KW-0175">Coiled coil</keyword>
<dbReference type="OrthoDB" id="5659783at2"/>
<dbReference type="Gene3D" id="1.10.260.40">
    <property type="entry name" value="lambda repressor-like DNA-binding domains"/>
    <property type="match status" value="1"/>
</dbReference>
<dbReference type="AlphaFoldDB" id="A0A1I0F0C0"/>
<accession>A0A1I0F0C0</accession>
<dbReference type="Pfam" id="PF12844">
    <property type="entry name" value="HTH_19"/>
    <property type="match status" value="1"/>
</dbReference>
<gene>
    <name evidence="3" type="ORF">SAMN04489858_10629</name>
</gene>
<sequence length="116" mass="12360">MADQGYGDDEATLGDRLTAAREGAGLSLDDLADKLGVRVEKLSEWEGDQDEPRAVYMGRLSGMLGVSLRWLMTGEGSGPSAGDALQAARAEAARLQQLLAEATQRLNRLEEILANG</sequence>
<evidence type="ECO:0000259" key="2">
    <source>
        <dbReference type="PROSITE" id="PS50943"/>
    </source>
</evidence>
<proteinExistence type="predicted"/>
<dbReference type="CDD" id="cd00093">
    <property type="entry name" value="HTH_XRE"/>
    <property type="match status" value="1"/>
</dbReference>
<dbReference type="InterPro" id="IPR052345">
    <property type="entry name" value="Rad_response_metalloprotease"/>
</dbReference>
<evidence type="ECO:0000313" key="4">
    <source>
        <dbReference type="Proteomes" id="UP000199180"/>
    </source>
</evidence>
<keyword evidence="4" id="KW-1185">Reference proteome</keyword>
<feature type="coiled-coil region" evidence="1">
    <location>
        <begin position="85"/>
        <end position="112"/>
    </location>
</feature>
<dbReference type="PANTHER" id="PTHR43236">
    <property type="entry name" value="ANTITOXIN HIGA1"/>
    <property type="match status" value="1"/>
</dbReference>
<dbReference type="Proteomes" id="UP000199180">
    <property type="component" value="Unassembled WGS sequence"/>
</dbReference>
<evidence type="ECO:0000256" key="1">
    <source>
        <dbReference type="SAM" id="Coils"/>
    </source>
</evidence>
<dbReference type="InterPro" id="IPR010982">
    <property type="entry name" value="Lambda_DNA-bd_dom_sf"/>
</dbReference>
<dbReference type="InterPro" id="IPR001387">
    <property type="entry name" value="Cro/C1-type_HTH"/>
</dbReference>
<feature type="domain" description="HTH cro/C1-type" evidence="2">
    <location>
        <begin position="17"/>
        <end position="71"/>
    </location>
</feature>
<reference evidence="3 4" key="1">
    <citation type="submission" date="2016-10" db="EMBL/GenBank/DDBJ databases">
        <authorList>
            <person name="de Groot N.N."/>
        </authorList>
    </citation>
    <scope>NUCLEOTIDE SEQUENCE [LARGE SCALE GENOMIC DNA]</scope>
    <source>
        <strain evidence="3 4">DSM 17862</strain>
    </source>
</reference>
<name>A0A1I0F0C0_9RHOB</name>
<dbReference type="PANTHER" id="PTHR43236:SF2">
    <property type="entry name" value="BLL0069 PROTEIN"/>
    <property type="match status" value="1"/>
</dbReference>
<dbReference type="STRING" id="364199.SAMN04489858_10629"/>
<organism evidence="3 4">
    <name type="scientific">Paracoccus homiensis</name>
    <dbReference type="NCBI Taxonomy" id="364199"/>
    <lineage>
        <taxon>Bacteria</taxon>
        <taxon>Pseudomonadati</taxon>
        <taxon>Pseudomonadota</taxon>
        <taxon>Alphaproteobacteria</taxon>
        <taxon>Rhodobacterales</taxon>
        <taxon>Paracoccaceae</taxon>
        <taxon>Paracoccus</taxon>
    </lineage>
</organism>
<dbReference type="GO" id="GO:0003677">
    <property type="term" value="F:DNA binding"/>
    <property type="evidence" value="ECO:0007669"/>
    <property type="project" value="InterPro"/>
</dbReference>
<dbReference type="SUPFAM" id="SSF47413">
    <property type="entry name" value="lambda repressor-like DNA-binding domains"/>
    <property type="match status" value="1"/>
</dbReference>
<protein>
    <submittedName>
        <fullName evidence="3">Helix-turn-helix domain-containing protein</fullName>
    </submittedName>
</protein>
<dbReference type="SMART" id="SM00530">
    <property type="entry name" value="HTH_XRE"/>
    <property type="match status" value="1"/>
</dbReference>
<dbReference type="EMBL" id="FOHO01000006">
    <property type="protein sequence ID" value="SET51411.1"/>
    <property type="molecule type" value="Genomic_DNA"/>
</dbReference>